<name>A0A3N4Q3F8_9BACT</name>
<reference evidence="12 13" key="1">
    <citation type="submission" date="2018-11" db="EMBL/GenBank/DDBJ databases">
        <title>Chitinophaga lutea sp.nov., isolate from arsenic contaminated soil.</title>
        <authorList>
            <person name="Zong Y."/>
        </authorList>
    </citation>
    <scope>NUCLEOTIDE SEQUENCE [LARGE SCALE GENOMIC DNA]</scope>
    <source>
        <strain evidence="12 13">ZY74</strain>
    </source>
</reference>
<dbReference type="AlphaFoldDB" id="A0A3N4Q3F8"/>
<dbReference type="EMBL" id="RPDH01000001">
    <property type="protein sequence ID" value="RPE12001.1"/>
    <property type="molecule type" value="Genomic_DNA"/>
</dbReference>
<dbReference type="RefSeq" id="WP_123844418.1">
    <property type="nucleotide sequence ID" value="NZ_RPDH01000001.1"/>
</dbReference>
<evidence type="ECO:0000256" key="6">
    <source>
        <dbReference type="ARBA" id="ARBA00023002"/>
    </source>
</evidence>
<comment type="similarity">
    <text evidence="2">Belongs to the VKOR family.</text>
</comment>
<evidence type="ECO:0000313" key="12">
    <source>
        <dbReference type="EMBL" id="RPE12001.1"/>
    </source>
</evidence>
<feature type="transmembrane region" description="Helical" evidence="10">
    <location>
        <begin position="299"/>
        <end position="318"/>
    </location>
</feature>
<dbReference type="Proteomes" id="UP000278351">
    <property type="component" value="Unassembled WGS sequence"/>
</dbReference>
<dbReference type="GO" id="GO:0048038">
    <property type="term" value="F:quinone binding"/>
    <property type="evidence" value="ECO:0007669"/>
    <property type="project" value="UniProtKB-KW"/>
</dbReference>
<dbReference type="CDD" id="cd12921">
    <property type="entry name" value="VKOR_4"/>
    <property type="match status" value="1"/>
</dbReference>
<keyword evidence="13" id="KW-1185">Reference proteome</keyword>
<evidence type="ECO:0000256" key="5">
    <source>
        <dbReference type="ARBA" id="ARBA00022989"/>
    </source>
</evidence>
<keyword evidence="8" id="KW-1015">Disulfide bond</keyword>
<feature type="transmembrane region" description="Helical" evidence="10">
    <location>
        <begin position="157"/>
        <end position="177"/>
    </location>
</feature>
<keyword evidence="7 10" id="KW-0472">Membrane</keyword>
<evidence type="ECO:0000259" key="11">
    <source>
        <dbReference type="Pfam" id="PF07884"/>
    </source>
</evidence>
<feature type="domain" description="Vitamin K epoxide reductase" evidence="11">
    <location>
        <begin position="163"/>
        <end position="287"/>
    </location>
</feature>
<dbReference type="SUPFAM" id="SSF52833">
    <property type="entry name" value="Thioredoxin-like"/>
    <property type="match status" value="1"/>
</dbReference>
<keyword evidence="9" id="KW-0676">Redox-active center</keyword>
<evidence type="ECO:0000256" key="3">
    <source>
        <dbReference type="ARBA" id="ARBA00022692"/>
    </source>
</evidence>
<sequence length="538" mass="60021">MKKHPRIIFEDIARRWLRSLGIKTHKEFIARELQTHPDYPSLVSLTDFLDMGGMQYYAVESERAGIPDFNYPLLAYVNDGGSDYLMQVDGPAAFETDEKLRHNWSGIVLFAGEKARWEVPENTKLLQRQHAFAAIGIIAGLLVLAAVGAAFSFNPGLAPLTWGVLTLAGLTLGIFTITTELGLQIGIVNEVCNSIGGRAGCKAVLKSNLAKVYGGVTVADLALSYFLAQFIFFVAAAWYPALMATQMVIAMPLLLVAGVSVIVQKFRLKRWCALCLGIAGVLTGQSALAFAGFNDAFSVLQPVTTGYFLAVQAILCLAMQPVKAQLKDDKEKRDHAKDLLRWKRDPLLFITQWERMQQVDTATMPHELHFGNPGAALEIVVACNPFCGPCQYAHRVLDEIYETCKDQVFIKVRFLSMEDRAENIARAVTAIFQCARGLQPGEEVRRMLADWFRYMNMDKWSKRWQYNASLDVKDQLVAHRKWMNEAGVRGTPTFYVNGRKMPKNYILKDLMHLVPILAASEIALQPLPGTACMNDIGY</sequence>
<dbReference type="InterPro" id="IPR038354">
    <property type="entry name" value="VKOR_sf"/>
</dbReference>
<proteinExistence type="inferred from homology"/>
<feature type="transmembrane region" description="Helical" evidence="10">
    <location>
        <begin position="131"/>
        <end position="151"/>
    </location>
</feature>
<comment type="caution">
    <text evidence="12">The sequence shown here is derived from an EMBL/GenBank/DDBJ whole genome shotgun (WGS) entry which is preliminary data.</text>
</comment>
<dbReference type="Pfam" id="PF07884">
    <property type="entry name" value="VKOR"/>
    <property type="match status" value="1"/>
</dbReference>
<comment type="subcellular location">
    <subcellularLocation>
        <location evidence="1">Membrane</location>
        <topology evidence="1">Multi-pass membrane protein</topology>
    </subcellularLocation>
</comment>
<evidence type="ECO:0000256" key="1">
    <source>
        <dbReference type="ARBA" id="ARBA00004141"/>
    </source>
</evidence>
<feature type="transmembrane region" description="Helical" evidence="10">
    <location>
        <begin position="271"/>
        <end position="293"/>
    </location>
</feature>
<dbReference type="Gene3D" id="1.20.1440.130">
    <property type="entry name" value="VKOR domain"/>
    <property type="match status" value="1"/>
</dbReference>
<dbReference type="InterPro" id="IPR012932">
    <property type="entry name" value="VKOR"/>
</dbReference>
<keyword evidence="4" id="KW-0874">Quinone</keyword>
<feature type="transmembrane region" description="Helical" evidence="10">
    <location>
        <begin position="244"/>
        <end position="264"/>
    </location>
</feature>
<accession>A0A3N4Q3F8</accession>
<evidence type="ECO:0000256" key="8">
    <source>
        <dbReference type="ARBA" id="ARBA00023157"/>
    </source>
</evidence>
<evidence type="ECO:0000256" key="4">
    <source>
        <dbReference type="ARBA" id="ARBA00022719"/>
    </source>
</evidence>
<dbReference type="GO" id="GO:0016020">
    <property type="term" value="C:membrane"/>
    <property type="evidence" value="ECO:0007669"/>
    <property type="project" value="UniProtKB-SubCell"/>
</dbReference>
<keyword evidence="6" id="KW-0560">Oxidoreductase</keyword>
<dbReference type="Gene3D" id="3.40.30.10">
    <property type="entry name" value="Glutaredoxin"/>
    <property type="match status" value="1"/>
</dbReference>
<evidence type="ECO:0000256" key="2">
    <source>
        <dbReference type="ARBA" id="ARBA00006214"/>
    </source>
</evidence>
<keyword evidence="5 10" id="KW-1133">Transmembrane helix</keyword>
<gene>
    <name evidence="12" type="ORF">EGT74_00135</name>
</gene>
<evidence type="ECO:0000256" key="10">
    <source>
        <dbReference type="SAM" id="Phobius"/>
    </source>
</evidence>
<feature type="transmembrane region" description="Helical" evidence="10">
    <location>
        <begin position="212"/>
        <end position="238"/>
    </location>
</feature>
<dbReference type="OrthoDB" id="1100563at2"/>
<keyword evidence="3 10" id="KW-0812">Transmembrane</keyword>
<dbReference type="InterPro" id="IPR036249">
    <property type="entry name" value="Thioredoxin-like_sf"/>
</dbReference>
<organism evidence="12 13">
    <name type="scientific">Chitinophaga lutea</name>
    <dbReference type="NCBI Taxonomy" id="2488634"/>
    <lineage>
        <taxon>Bacteria</taxon>
        <taxon>Pseudomonadati</taxon>
        <taxon>Bacteroidota</taxon>
        <taxon>Chitinophagia</taxon>
        <taxon>Chitinophagales</taxon>
        <taxon>Chitinophagaceae</taxon>
        <taxon>Chitinophaga</taxon>
    </lineage>
</organism>
<evidence type="ECO:0000256" key="9">
    <source>
        <dbReference type="ARBA" id="ARBA00023284"/>
    </source>
</evidence>
<dbReference type="GO" id="GO:0016491">
    <property type="term" value="F:oxidoreductase activity"/>
    <property type="evidence" value="ECO:0007669"/>
    <property type="project" value="UniProtKB-KW"/>
</dbReference>
<protein>
    <recommendedName>
        <fullName evidence="11">Vitamin K epoxide reductase domain-containing protein</fullName>
    </recommendedName>
</protein>
<evidence type="ECO:0000256" key="7">
    <source>
        <dbReference type="ARBA" id="ARBA00023136"/>
    </source>
</evidence>
<evidence type="ECO:0000313" key="13">
    <source>
        <dbReference type="Proteomes" id="UP000278351"/>
    </source>
</evidence>